<sequence length="153" mass="16927">MERSTDPSGFDNAIFRFFRELAAVSQSADRLVERALPDELKQPHFNVLDFLARNDGRPTMGELALAMNVTRGAISNTVRRLEERGYVTVSADRRSKRVGLTASGRAAHRDGIEALVPPLLELARTISAPDMIEILPLLERIRGYLDAEAGRPG</sequence>
<dbReference type="Proteomes" id="UP001148313">
    <property type="component" value="Unassembled WGS sequence"/>
</dbReference>
<dbReference type="EMBL" id="JAPJZH010000008">
    <property type="protein sequence ID" value="MDA4846456.1"/>
    <property type="molecule type" value="Genomic_DNA"/>
</dbReference>
<dbReference type="PANTHER" id="PTHR33164">
    <property type="entry name" value="TRANSCRIPTIONAL REGULATOR, MARR FAMILY"/>
    <property type="match status" value="1"/>
</dbReference>
<reference evidence="2" key="1">
    <citation type="submission" date="2022-11" db="EMBL/GenBank/DDBJ databases">
        <title>Hoeflea poritis sp. nov., isolated from scleractinian coral Porites lutea.</title>
        <authorList>
            <person name="Zhang G."/>
            <person name="Wei Q."/>
            <person name="Cai L."/>
        </authorList>
    </citation>
    <scope>NUCLEOTIDE SEQUENCE</scope>
    <source>
        <strain evidence="2">E7-10</strain>
    </source>
</reference>
<comment type="caution">
    <text evidence="2">The sequence shown here is derived from an EMBL/GenBank/DDBJ whole genome shotgun (WGS) entry which is preliminary data.</text>
</comment>
<dbReference type="InterPro" id="IPR036388">
    <property type="entry name" value="WH-like_DNA-bd_sf"/>
</dbReference>
<dbReference type="Gene3D" id="1.10.10.10">
    <property type="entry name" value="Winged helix-like DNA-binding domain superfamily/Winged helix DNA-binding domain"/>
    <property type="match status" value="1"/>
</dbReference>
<dbReference type="InterPro" id="IPR011991">
    <property type="entry name" value="ArsR-like_HTH"/>
</dbReference>
<dbReference type="PANTHER" id="PTHR33164:SF57">
    <property type="entry name" value="MARR-FAMILY TRANSCRIPTIONAL REGULATOR"/>
    <property type="match status" value="1"/>
</dbReference>
<evidence type="ECO:0000259" key="1">
    <source>
        <dbReference type="PROSITE" id="PS50995"/>
    </source>
</evidence>
<proteinExistence type="predicted"/>
<dbReference type="InterPro" id="IPR039422">
    <property type="entry name" value="MarR/SlyA-like"/>
</dbReference>
<dbReference type="Pfam" id="PF12802">
    <property type="entry name" value="MarR_2"/>
    <property type="match status" value="1"/>
</dbReference>
<protein>
    <submittedName>
        <fullName evidence="2">MarR family transcriptional regulator</fullName>
    </submittedName>
</protein>
<evidence type="ECO:0000313" key="2">
    <source>
        <dbReference type="EMBL" id="MDA4846456.1"/>
    </source>
</evidence>
<dbReference type="CDD" id="cd00090">
    <property type="entry name" value="HTH_ARSR"/>
    <property type="match status" value="1"/>
</dbReference>
<gene>
    <name evidence="2" type="ORF">OOZ53_13910</name>
</gene>
<organism evidence="2 3">
    <name type="scientific">Hoeflea poritis</name>
    <dbReference type="NCBI Taxonomy" id="2993659"/>
    <lineage>
        <taxon>Bacteria</taxon>
        <taxon>Pseudomonadati</taxon>
        <taxon>Pseudomonadota</taxon>
        <taxon>Alphaproteobacteria</taxon>
        <taxon>Hyphomicrobiales</taxon>
        <taxon>Rhizobiaceae</taxon>
        <taxon>Hoeflea</taxon>
    </lineage>
</organism>
<dbReference type="InterPro" id="IPR036390">
    <property type="entry name" value="WH_DNA-bd_sf"/>
</dbReference>
<dbReference type="InterPro" id="IPR000835">
    <property type="entry name" value="HTH_MarR-typ"/>
</dbReference>
<dbReference type="SMART" id="SM00347">
    <property type="entry name" value="HTH_MARR"/>
    <property type="match status" value="1"/>
</dbReference>
<dbReference type="PROSITE" id="PS50995">
    <property type="entry name" value="HTH_MARR_2"/>
    <property type="match status" value="1"/>
</dbReference>
<accession>A0ABT4VP11</accession>
<dbReference type="SUPFAM" id="SSF46785">
    <property type="entry name" value="Winged helix' DNA-binding domain"/>
    <property type="match status" value="1"/>
</dbReference>
<keyword evidence="3" id="KW-1185">Reference proteome</keyword>
<feature type="domain" description="HTH marR-type" evidence="1">
    <location>
        <begin position="14"/>
        <end position="143"/>
    </location>
</feature>
<dbReference type="RefSeq" id="WP_271090208.1">
    <property type="nucleotide sequence ID" value="NZ_JAPJZH010000008.1"/>
</dbReference>
<name>A0ABT4VP11_9HYPH</name>
<evidence type="ECO:0000313" key="3">
    <source>
        <dbReference type="Proteomes" id="UP001148313"/>
    </source>
</evidence>